<dbReference type="PANTHER" id="PTHR47685:SF1">
    <property type="entry name" value="MAGNESIUM TRANSPORT PROTEIN CORA"/>
    <property type="match status" value="1"/>
</dbReference>
<comment type="subcellular location">
    <subcellularLocation>
        <location evidence="1">Membrane</location>
        <topology evidence="1">Multi-pass membrane protein</topology>
    </subcellularLocation>
</comment>
<name>A0A6G1K013_9PLEO</name>
<feature type="region of interest" description="Disordered" evidence="5">
    <location>
        <begin position="423"/>
        <end position="442"/>
    </location>
</feature>
<evidence type="ECO:0000256" key="6">
    <source>
        <dbReference type="SAM" id="Phobius"/>
    </source>
</evidence>
<feature type="transmembrane region" description="Helical" evidence="6">
    <location>
        <begin position="510"/>
        <end position="531"/>
    </location>
</feature>
<keyword evidence="2 6" id="KW-0812">Transmembrane</keyword>
<dbReference type="Gene3D" id="1.20.58.340">
    <property type="entry name" value="Magnesium transport protein CorA, transmembrane region"/>
    <property type="match status" value="1"/>
</dbReference>
<sequence length="638" mass="74012">MDNDKGLSPMQVDWQDDPYWHNRRLTPAQIQVHDIRLEGWRAGIEPMLEMKEVLSSSLLPDLEKREKLWDTFPTEQATKNRNEQIRLRALAREYGWMNCLRSNEVQETLSDPQHTRKCRWIHISSKFSDCLSGCLVALSDWTTSHTEKVTALHQLEHCIYQNERFSKHGRYFAPFFQDLLDGQSDERNKEEGPMLLSVPFLDWTVQGEPPPLRFQVDPREGYQSSQSGSHLLRSILQHFYRLEDTKDRESQQVFTKHKPWLTDRSLDLKVRRWYGQYPTSLNVDELWILVIDARHVVTFSSNQSWKSRWPPLQLSARIMEISFRGIRNSFLNTSNDQDYTASTHVITALSGALGMLHRSFWTDITLCLTDRYASYLGHLQYRLHRSPSTKLVMDLLQVQEELNIIIQIMEQQMELVTSLQDTFKPGRGRGQSQSSTRHQQRRQGEYMSFAGTAATYRQLSFSHLSDPGAQLVENLQREYVDLCDLRDNSNALINRTIQLVNIRLEDHGKAILVFTIVTIIFLPLSFVSSFFGSKCTHASILDAVLISPVNFSDIRDMESTQRLFWAVSGSLTVGTVGFAILLAFYGGAISDWFTTWRENRGRRAKNADSVLRPVQRRQTGFKNFEILDAMRPETSRFF</sequence>
<dbReference type="GO" id="GO:0016020">
    <property type="term" value="C:membrane"/>
    <property type="evidence" value="ECO:0007669"/>
    <property type="project" value="UniProtKB-SubCell"/>
</dbReference>
<dbReference type="InterPro" id="IPR050829">
    <property type="entry name" value="CorA_MIT"/>
</dbReference>
<evidence type="ECO:0000256" key="4">
    <source>
        <dbReference type="ARBA" id="ARBA00023136"/>
    </source>
</evidence>
<evidence type="ECO:0000256" key="3">
    <source>
        <dbReference type="ARBA" id="ARBA00022989"/>
    </source>
</evidence>
<protein>
    <recommendedName>
        <fullName evidence="9">Cora-domain-containing protein</fullName>
    </recommendedName>
</protein>
<dbReference type="SUPFAM" id="SSF144083">
    <property type="entry name" value="Magnesium transport protein CorA, transmembrane region"/>
    <property type="match status" value="1"/>
</dbReference>
<organism evidence="7 8">
    <name type="scientific">Pleomassaria siparia CBS 279.74</name>
    <dbReference type="NCBI Taxonomy" id="1314801"/>
    <lineage>
        <taxon>Eukaryota</taxon>
        <taxon>Fungi</taxon>
        <taxon>Dikarya</taxon>
        <taxon>Ascomycota</taxon>
        <taxon>Pezizomycotina</taxon>
        <taxon>Dothideomycetes</taxon>
        <taxon>Pleosporomycetidae</taxon>
        <taxon>Pleosporales</taxon>
        <taxon>Pleomassariaceae</taxon>
        <taxon>Pleomassaria</taxon>
    </lineage>
</organism>
<keyword evidence="4 6" id="KW-0472">Membrane</keyword>
<dbReference type="AlphaFoldDB" id="A0A6G1K013"/>
<dbReference type="PANTHER" id="PTHR47685">
    <property type="entry name" value="MAGNESIUM TRANSPORT PROTEIN CORA"/>
    <property type="match status" value="1"/>
</dbReference>
<evidence type="ECO:0000256" key="2">
    <source>
        <dbReference type="ARBA" id="ARBA00022692"/>
    </source>
</evidence>
<evidence type="ECO:0000313" key="7">
    <source>
        <dbReference type="EMBL" id="KAF2706199.1"/>
    </source>
</evidence>
<reference evidence="7" key="1">
    <citation type="journal article" date="2020" name="Stud. Mycol.">
        <title>101 Dothideomycetes genomes: a test case for predicting lifestyles and emergence of pathogens.</title>
        <authorList>
            <person name="Haridas S."/>
            <person name="Albert R."/>
            <person name="Binder M."/>
            <person name="Bloem J."/>
            <person name="Labutti K."/>
            <person name="Salamov A."/>
            <person name="Andreopoulos B."/>
            <person name="Baker S."/>
            <person name="Barry K."/>
            <person name="Bills G."/>
            <person name="Bluhm B."/>
            <person name="Cannon C."/>
            <person name="Castanera R."/>
            <person name="Culley D."/>
            <person name="Daum C."/>
            <person name="Ezra D."/>
            <person name="Gonzalez J."/>
            <person name="Henrissat B."/>
            <person name="Kuo A."/>
            <person name="Liang C."/>
            <person name="Lipzen A."/>
            <person name="Lutzoni F."/>
            <person name="Magnuson J."/>
            <person name="Mondo S."/>
            <person name="Nolan M."/>
            <person name="Ohm R."/>
            <person name="Pangilinan J."/>
            <person name="Park H.-J."/>
            <person name="Ramirez L."/>
            <person name="Alfaro M."/>
            <person name="Sun H."/>
            <person name="Tritt A."/>
            <person name="Yoshinaga Y."/>
            <person name="Zwiers L.-H."/>
            <person name="Turgeon B."/>
            <person name="Goodwin S."/>
            <person name="Spatafora J."/>
            <person name="Crous P."/>
            <person name="Grigoriev I."/>
        </authorList>
    </citation>
    <scope>NUCLEOTIDE SEQUENCE</scope>
    <source>
        <strain evidence="7">CBS 279.74</strain>
    </source>
</reference>
<dbReference type="InterPro" id="IPR045863">
    <property type="entry name" value="CorA_TM1_TM2"/>
</dbReference>
<evidence type="ECO:0000256" key="1">
    <source>
        <dbReference type="ARBA" id="ARBA00004141"/>
    </source>
</evidence>
<dbReference type="EMBL" id="MU005776">
    <property type="protein sequence ID" value="KAF2706199.1"/>
    <property type="molecule type" value="Genomic_DNA"/>
</dbReference>
<proteinExistence type="predicted"/>
<evidence type="ECO:0000313" key="8">
    <source>
        <dbReference type="Proteomes" id="UP000799428"/>
    </source>
</evidence>
<dbReference type="Proteomes" id="UP000799428">
    <property type="component" value="Unassembled WGS sequence"/>
</dbReference>
<feature type="transmembrane region" description="Helical" evidence="6">
    <location>
        <begin position="563"/>
        <end position="585"/>
    </location>
</feature>
<accession>A0A6G1K013</accession>
<evidence type="ECO:0008006" key="9">
    <source>
        <dbReference type="Google" id="ProtNLM"/>
    </source>
</evidence>
<gene>
    <name evidence="7" type="ORF">K504DRAFT_459513</name>
</gene>
<keyword evidence="3 6" id="KW-1133">Transmembrane helix</keyword>
<evidence type="ECO:0000256" key="5">
    <source>
        <dbReference type="SAM" id="MobiDB-lite"/>
    </source>
</evidence>
<keyword evidence="8" id="KW-1185">Reference proteome</keyword>
<dbReference type="OrthoDB" id="5430750at2759"/>